<evidence type="ECO:0000256" key="8">
    <source>
        <dbReference type="SAM" id="MobiDB-lite"/>
    </source>
</evidence>
<accession>A0ABS1Q8I4</accession>
<dbReference type="PANTHER" id="PTHR42718:SF46">
    <property type="entry name" value="BLR6921 PROTEIN"/>
    <property type="match status" value="1"/>
</dbReference>
<dbReference type="CDD" id="cd17321">
    <property type="entry name" value="MFS_MMR_MDR_like"/>
    <property type="match status" value="1"/>
</dbReference>
<keyword evidence="7" id="KW-0046">Antibiotic resistance</keyword>
<dbReference type="PRINTS" id="PR01036">
    <property type="entry name" value="TCRTETB"/>
</dbReference>
<dbReference type="Proteomes" id="UP000621510">
    <property type="component" value="Unassembled WGS sequence"/>
</dbReference>
<dbReference type="InterPro" id="IPR036259">
    <property type="entry name" value="MFS_trans_sf"/>
</dbReference>
<dbReference type="PANTHER" id="PTHR42718">
    <property type="entry name" value="MAJOR FACILITATOR SUPERFAMILY MULTIDRUG TRANSPORTER MFSC"/>
    <property type="match status" value="1"/>
</dbReference>
<dbReference type="SUPFAM" id="SSF103473">
    <property type="entry name" value="MFS general substrate transporter"/>
    <property type="match status" value="1"/>
</dbReference>
<evidence type="ECO:0000256" key="7">
    <source>
        <dbReference type="ARBA" id="ARBA00023251"/>
    </source>
</evidence>
<gene>
    <name evidence="11" type="ORF">JK364_53435</name>
</gene>
<organism evidence="11 12">
    <name type="scientific">Streptomyces endocoffeicus</name>
    <dbReference type="NCBI Taxonomy" id="2898945"/>
    <lineage>
        <taxon>Bacteria</taxon>
        <taxon>Bacillati</taxon>
        <taxon>Actinomycetota</taxon>
        <taxon>Actinomycetes</taxon>
        <taxon>Kitasatosporales</taxon>
        <taxon>Streptomycetaceae</taxon>
        <taxon>Streptomyces</taxon>
    </lineage>
</organism>
<feature type="transmembrane region" description="Helical" evidence="9">
    <location>
        <begin position="320"/>
        <end position="342"/>
    </location>
</feature>
<dbReference type="InterPro" id="IPR020846">
    <property type="entry name" value="MFS_dom"/>
</dbReference>
<name>A0ABS1Q8I4_9ACTN</name>
<evidence type="ECO:0000256" key="9">
    <source>
        <dbReference type="SAM" id="Phobius"/>
    </source>
</evidence>
<keyword evidence="3" id="KW-1003">Cell membrane</keyword>
<evidence type="ECO:0000256" key="2">
    <source>
        <dbReference type="ARBA" id="ARBA00022448"/>
    </source>
</evidence>
<keyword evidence="2" id="KW-0813">Transport</keyword>
<feature type="transmembrane region" description="Helical" evidence="9">
    <location>
        <begin position="354"/>
        <end position="371"/>
    </location>
</feature>
<dbReference type="InterPro" id="IPR005829">
    <property type="entry name" value="Sugar_transporter_CS"/>
</dbReference>
<evidence type="ECO:0000259" key="10">
    <source>
        <dbReference type="PROSITE" id="PS50850"/>
    </source>
</evidence>
<feature type="transmembrane region" description="Helical" evidence="9">
    <location>
        <begin position="68"/>
        <end position="88"/>
    </location>
</feature>
<feature type="domain" description="Major facilitator superfamily (MFS) profile" evidence="10">
    <location>
        <begin position="34"/>
        <end position="497"/>
    </location>
</feature>
<dbReference type="PROSITE" id="PS00216">
    <property type="entry name" value="SUGAR_TRANSPORT_1"/>
    <property type="match status" value="1"/>
</dbReference>
<keyword evidence="12" id="KW-1185">Reference proteome</keyword>
<protein>
    <submittedName>
        <fullName evidence="11">MFS transporter</fullName>
    </submittedName>
</protein>
<feature type="transmembrane region" description="Helical" evidence="9">
    <location>
        <begin position="468"/>
        <end position="493"/>
    </location>
</feature>
<feature type="transmembrane region" description="Helical" evidence="9">
    <location>
        <begin position="191"/>
        <end position="209"/>
    </location>
</feature>
<feature type="transmembrane region" description="Helical" evidence="9">
    <location>
        <begin position="162"/>
        <end position="185"/>
    </location>
</feature>
<keyword evidence="5 9" id="KW-1133">Transmembrane helix</keyword>
<evidence type="ECO:0000256" key="5">
    <source>
        <dbReference type="ARBA" id="ARBA00022989"/>
    </source>
</evidence>
<dbReference type="EMBL" id="JAERRG010000079">
    <property type="protein sequence ID" value="MBL1120978.1"/>
    <property type="molecule type" value="Genomic_DNA"/>
</dbReference>
<evidence type="ECO:0000313" key="12">
    <source>
        <dbReference type="Proteomes" id="UP000621510"/>
    </source>
</evidence>
<feature type="transmembrane region" description="Helical" evidence="9">
    <location>
        <begin position="427"/>
        <end position="448"/>
    </location>
</feature>
<evidence type="ECO:0000313" key="11">
    <source>
        <dbReference type="EMBL" id="MBL1120978.1"/>
    </source>
</evidence>
<feature type="transmembrane region" description="Helical" evidence="9">
    <location>
        <begin position="32"/>
        <end position="56"/>
    </location>
</feature>
<dbReference type="Gene3D" id="1.20.1250.20">
    <property type="entry name" value="MFS general substrate transporter like domains"/>
    <property type="match status" value="1"/>
</dbReference>
<feature type="transmembrane region" description="Helical" evidence="9">
    <location>
        <begin position="246"/>
        <end position="270"/>
    </location>
</feature>
<sequence>MFGSGSGEISMTSPARRAHRPPDPTAPDPHRWMTLIVASVATLMVVLDVSIVNIALPQAQSDLGMSDAGRQWMITAYALASGGLLLLGGRIADFAGRKKILLIGLLGFAAASMLGGLALNPSMLFAARALQGTFAALLAPAALSLITVAFTDPKERAKAFGVFGAFQGGGGAVGLLLGGVLTQYAGWRWCMYINVPIALAAALATLPYIRESRAAGDRHYDVPGAVLVTGGLVALVYGFARAADGVGWTAPATLLLLAAAVVLLTAFVVVEHRSAHPLLPLRVILDRSRAGVFLANLLIGAGMFGMNLFMTYFLQVNLHYTPLQAGCAFLPFSVGIIATTTLSAPLVTRLGPKTLMAAGSTLATVGLFWLTRLDTASGYAGEVLPTQILVSVGVGLFFLAGPNVALSGVDPHDAGVASAALSTSQQIGAALGPALLNTLYVSAVTGYLNSRGESPGQAPQAVQLEAYLHGYRIAFIVAGALLAAAVVALLALVKTPKSTAGDAAAPDPGH</sequence>
<evidence type="ECO:0000256" key="4">
    <source>
        <dbReference type="ARBA" id="ARBA00022692"/>
    </source>
</evidence>
<comment type="caution">
    <text evidence="11">The sequence shown here is derived from an EMBL/GenBank/DDBJ whole genome shotgun (WGS) entry which is preliminary data.</text>
</comment>
<comment type="subcellular location">
    <subcellularLocation>
        <location evidence="1">Cell membrane</location>
        <topology evidence="1">Multi-pass membrane protein</topology>
    </subcellularLocation>
</comment>
<feature type="transmembrane region" description="Helical" evidence="9">
    <location>
        <begin position="221"/>
        <end position="240"/>
    </location>
</feature>
<feature type="transmembrane region" description="Helical" evidence="9">
    <location>
        <begin position="125"/>
        <end position="150"/>
    </location>
</feature>
<dbReference type="InterPro" id="IPR011701">
    <property type="entry name" value="MFS"/>
</dbReference>
<evidence type="ECO:0000256" key="3">
    <source>
        <dbReference type="ARBA" id="ARBA00022475"/>
    </source>
</evidence>
<feature type="transmembrane region" description="Helical" evidence="9">
    <location>
        <begin position="291"/>
        <end position="314"/>
    </location>
</feature>
<evidence type="ECO:0000256" key="6">
    <source>
        <dbReference type="ARBA" id="ARBA00023136"/>
    </source>
</evidence>
<feature type="transmembrane region" description="Helical" evidence="9">
    <location>
        <begin position="383"/>
        <end position="406"/>
    </location>
</feature>
<feature type="region of interest" description="Disordered" evidence="8">
    <location>
        <begin position="1"/>
        <end position="27"/>
    </location>
</feature>
<dbReference type="Pfam" id="PF07690">
    <property type="entry name" value="MFS_1"/>
    <property type="match status" value="1"/>
</dbReference>
<dbReference type="PROSITE" id="PS50850">
    <property type="entry name" value="MFS"/>
    <property type="match status" value="1"/>
</dbReference>
<proteinExistence type="predicted"/>
<keyword evidence="4 9" id="KW-0812">Transmembrane</keyword>
<evidence type="ECO:0000256" key="1">
    <source>
        <dbReference type="ARBA" id="ARBA00004651"/>
    </source>
</evidence>
<dbReference type="Gene3D" id="1.20.1720.10">
    <property type="entry name" value="Multidrug resistance protein D"/>
    <property type="match status" value="1"/>
</dbReference>
<keyword evidence="6 9" id="KW-0472">Membrane</keyword>
<reference evidence="11 12" key="1">
    <citation type="submission" date="2021-01" db="EMBL/GenBank/DDBJ databases">
        <title>WGS of actinomycetes isolated from Thailand.</title>
        <authorList>
            <person name="Thawai C."/>
        </authorList>
    </citation>
    <scope>NUCLEOTIDE SEQUENCE [LARGE SCALE GENOMIC DNA]</scope>
    <source>
        <strain evidence="11 12">CA3R110</strain>
    </source>
</reference>
<feature type="transmembrane region" description="Helical" evidence="9">
    <location>
        <begin position="100"/>
        <end position="119"/>
    </location>
</feature>